<accession>A0A517LBW2</accession>
<dbReference type="Proteomes" id="UP000316270">
    <property type="component" value="Chromosome 9"/>
</dbReference>
<gene>
    <name evidence="2" type="ORF">FKW77_001755</name>
</gene>
<evidence type="ECO:0000256" key="1">
    <source>
        <dbReference type="SAM" id="MobiDB-lite"/>
    </source>
</evidence>
<evidence type="ECO:0000313" key="2">
    <source>
        <dbReference type="EMBL" id="QDS73140.1"/>
    </source>
</evidence>
<feature type="region of interest" description="Disordered" evidence="1">
    <location>
        <begin position="1"/>
        <end position="21"/>
    </location>
</feature>
<keyword evidence="3" id="KW-1185">Reference proteome</keyword>
<evidence type="ECO:0000313" key="3">
    <source>
        <dbReference type="Proteomes" id="UP000316270"/>
    </source>
</evidence>
<dbReference type="EMBL" id="CP042193">
    <property type="protein sequence ID" value="QDS73140.1"/>
    <property type="molecule type" value="Genomic_DNA"/>
</dbReference>
<organism evidence="2 3">
    <name type="scientific">Venturia effusa</name>
    <dbReference type="NCBI Taxonomy" id="50376"/>
    <lineage>
        <taxon>Eukaryota</taxon>
        <taxon>Fungi</taxon>
        <taxon>Dikarya</taxon>
        <taxon>Ascomycota</taxon>
        <taxon>Pezizomycotina</taxon>
        <taxon>Dothideomycetes</taxon>
        <taxon>Pleosporomycetidae</taxon>
        <taxon>Venturiales</taxon>
        <taxon>Venturiaceae</taxon>
        <taxon>Venturia</taxon>
    </lineage>
</organism>
<sequence>MSRLQAEQLPPNPSTRPNVRIAQLSAIRPQRKVFRGPQISRNRDDYVRETLLFKTTRTSLTKTLWMTAHRSAHTSIETRHKSGLCVVNKWRGRGGMTGSLSTNGSAKSRAKDGTSLANAYSSVETV</sequence>
<proteinExistence type="predicted"/>
<name>A0A517LBW2_9PEZI</name>
<reference evidence="2 3" key="1">
    <citation type="submission" date="2019-07" db="EMBL/GenBank/DDBJ databases">
        <title>Finished genome of Venturia effusa.</title>
        <authorList>
            <person name="Young C.A."/>
            <person name="Cox M.P."/>
            <person name="Ganley A.R.D."/>
            <person name="David W.J."/>
        </authorList>
    </citation>
    <scope>NUCLEOTIDE SEQUENCE [LARGE SCALE GENOMIC DNA]</scope>
    <source>
        <strain evidence="3">albino</strain>
    </source>
</reference>
<dbReference type="AlphaFoldDB" id="A0A517LBW2"/>
<protein>
    <submittedName>
        <fullName evidence="2">Uncharacterized protein</fullName>
    </submittedName>
</protein>